<dbReference type="PANTHER" id="PTHR22939">
    <property type="entry name" value="SERINE PROTEASE FAMILY S1C HTRA-RELATED"/>
    <property type="match status" value="1"/>
</dbReference>
<organism evidence="3 4">
    <name type="scientific">Sphingobacterium pedocola</name>
    <dbReference type="NCBI Taxonomy" id="2082722"/>
    <lineage>
        <taxon>Bacteria</taxon>
        <taxon>Pseudomonadati</taxon>
        <taxon>Bacteroidota</taxon>
        <taxon>Sphingobacteriia</taxon>
        <taxon>Sphingobacteriales</taxon>
        <taxon>Sphingobacteriaceae</taxon>
        <taxon>Sphingobacterium</taxon>
    </lineage>
</organism>
<evidence type="ECO:0000256" key="1">
    <source>
        <dbReference type="ARBA" id="ARBA00010541"/>
    </source>
</evidence>
<dbReference type="Proteomes" id="UP000618319">
    <property type="component" value="Unassembled WGS sequence"/>
</dbReference>
<dbReference type="Gene3D" id="2.30.42.10">
    <property type="match status" value="1"/>
</dbReference>
<dbReference type="InterPro" id="IPR001478">
    <property type="entry name" value="PDZ"/>
</dbReference>
<evidence type="ECO:0000259" key="2">
    <source>
        <dbReference type="Pfam" id="PF13180"/>
    </source>
</evidence>
<gene>
    <name evidence="3" type="ORF">C4F40_03575</name>
</gene>
<accession>A0ABR9T388</accession>
<name>A0ABR9T388_9SPHI</name>
<feature type="domain" description="PDZ" evidence="2">
    <location>
        <begin position="407"/>
        <end position="479"/>
    </location>
</feature>
<dbReference type="InterPro" id="IPR009003">
    <property type="entry name" value="Peptidase_S1_PA"/>
</dbReference>
<dbReference type="PANTHER" id="PTHR22939:SF129">
    <property type="entry name" value="SERINE PROTEASE HTRA2, MITOCHONDRIAL"/>
    <property type="match status" value="1"/>
</dbReference>
<protein>
    <recommendedName>
        <fullName evidence="2">PDZ domain-containing protein</fullName>
    </recommendedName>
</protein>
<reference evidence="3 4" key="1">
    <citation type="submission" date="2018-02" db="EMBL/GenBank/DDBJ databases">
        <title>Sphingobacterium KA21.</title>
        <authorList>
            <person name="Vasarhelyi B.M."/>
            <person name="Deshmukh S."/>
            <person name="Balint B."/>
            <person name="Kukolya J."/>
        </authorList>
    </citation>
    <scope>NUCLEOTIDE SEQUENCE [LARGE SCALE GENOMIC DNA]</scope>
    <source>
        <strain evidence="3 4">Ka21</strain>
    </source>
</reference>
<comment type="caution">
    <text evidence="3">The sequence shown here is derived from an EMBL/GenBank/DDBJ whole genome shotgun (WGS) entry which is preliminary data.</text>
</comment>
<sequence length="567" mass="62109">MQRNDFFSPMNFRDTARRIAMFLFVSALCLDGSVYAVSEVDIPDRQIADSILKKVYPACIKLYGIDSLTQRQNAAPFSGVVVSAEGDILTVAHATKPGNVYRVLFPDGKTGTARALGRLVTDSSTNLPDVAMMKMEGEGAWPYAEMGWSSSLVEDQLCFGWSYPETLRLSKPFLRIGHIINPLDTYGFVQSSCIMEPGDSGGPLFDALGRVVALHSRIDGPEGRNYEVPIDIYRKYWSALQKSEGIDQYPAVEDPIGLDPLIDKLQTQPLSNPVEKSRKKSLPVFTIVSTISSDSVQVLGTGFSLTKNKQIIVSKSSLVGHYPVLKYGKKEYPLQVIARDKNNDLIALQAPIQLRETVRQTAIADGLLTEDDIGRAIWTSISPTDTKKGVVGMAPQSMPAWQSSGSISARLQEINGLPTVLHVDSLGPAYIAGLKKDDKIVLLNGHDVASAEKINKEFMNYFPGDTVTVSWIRGEANLASDLILTNKVFGESNHPANNIKGGKSIRRDGFSSVFLHDSRIHSYECGSPVFNTHGKCIGLNIARYSHTASLAIPANVLQAFLQRIELE</sequence>
<dbReference type="SUPFAM" id="SSF50494">
    <property type="entry name" value="Trypsin-like serine proteases"/>
    <property type="match status" value="2"/>
</dbReference>
<keyword evidence="4" id="KW-1185">Reference proteome</keyword>
<proteinExistence type="inferred from homology"/>
<dbReference type="Pfam" id="PF13180">
    <property type="entry name" value="PDZ_2"/>
    <property type="match status" value="1"/>
</dbReference>
<dbReference type="RefSeq" id="WP_196937514.1">
    <property type="nucleotide sequence ID" value="NZ_MU158689.1"/>
</dbReference>
<comment type="similarity">
    <text evidence="1">Belongs to the peptidase S1C family.</text>
</comment>
<dbReference type="Pfam" id="PF13365">
    <property type="entry name" value="Trypsin_2"/>
    <property type="match status" value="1"/>
</dbReference>
<dbReference type="InterPro" id="IPR043504">
    <property type="entry name" value="Peptidase_S1_PA_chymotrypsin"/>
</dbReference>
<dbReference type="InterPro" id="IPR036034">
    <property type="entry name" value="PDZ_sf"/>
</dbReference>
<evidence type="ECO:0000313" key="4">
    <source>
        <dbReference type="Proteomes" id="UP000618319"/>
    </source>
</evidence>
<evidence type="ECO:0000313" key="3">
    <source>
        <dbReference type="EMBL" id="MBE8719807.1"/>
    </source>
</evidence>
<dbReference type="Gene3D" id="2.40.10.10">
    <property type="entry name" value="Trypsin-like serine proteases"/>
    <property type="match status" value="3"/>
</dbReference>
<dbReference type="EMBL" id="PSKQ01000017">
    <property type="protein sequence ID" value="MBE8719807.1"/>
    <property type="molecule type" value="Genomic_DNA"/>
</dbReference>
<dbReference type="SUPFAM" id="SSF50156">
    <property type="entry name" value="PDZ domain-like"/>
    <property type="match status" value="1"/>
</dbReference>